<keyword evidence="2" id="KW-1185">Reference proteome</keyword>
<name>A0ABT2FHQ6_9GAMM</name>
<dbReference type="RefSeq" id="WP_238895277.1">
    <property type="nucleotide sequence ID" value="NZ_JAKOGG010000003.1"/>
</dbReference>
<accession>A0ABT2FHQ6</accession>
<gene>
    <name evidence="1" type="ORF">L9G74_05385</name>
</gene>
<sequence length="247" mass="27652">MKTLSIDSPCPVCHAGKLLTVNWRIMHEQAKDSEYGIMLANLHHERALKAGDIYCCQHCNERWYLDSKQRMLAHISADKLPLVSAWHDQALTLSAEQYQLLAAIENCNTLDRRQAHAIPCQVTTKDGTVYPFAEVVIQRDAPVEDYRDYQLASEIAAISASPYALPKAVRHECGWAQEIRMGFAPTLLLLSNGERVTVNGISTFINLEGVDASKTQVSELPRSMVDFPKIYHFQGKIISFIASPAPK</sequence>
<comment type="caution">
    <text evidence="1">The sequence shown here is derived from an EMBL/GenBank/DDBJ whole genome shotgun (WGS) entry which is preliminary data.</text>
</comment>
<organism evidence="1 2">
    <name type="scientific">Shewanella electrica</name>
    <dbReference type="NCBI Taxonomy" id="515560"/>
    <lineage>
        <taxon>Bacteria</taxon>
        <taxon>Pseudomonadati</taxon>
        <taxon>Pseudomonadota</taxon>
        <taxon>Gammaproteobacteria</taxon>
        <taxon>Alteromonadales</taxon>
        <taxon>Shewanellaceae</taxon>
        <taxon>Shewanella</taxon>
    </lineage>
</organism>
<evidence type="ECO:0000313" key="2">
    <source>
        <dbReference type="Proteomes" id="UP001201549"/>
    </source>
</evidence>
<reference evidence="1 2" key="1">
    <citation type="submission" date="2022-02" db="EMBL/GenBank/DDBJ databases">
        <authorList>
            <person name="Zhuang L."/>
        </authorList>
    </citation>
    <scope>NUCLEOTIDE SEQUENCE [LARGE SCALE GENOMIC DNA]</scope>
    <source>
        <strain evidence="1 2">C32</strain>
    </source>
</reference>
<evidence type="ECO:0000313" key="1">
    <source>
        <dbReference type="EMBL" id="MCS4555865.1"/>
    </source>
</evidence>
<dbReference type="Proteomes" id="UP001201549">
    <property type="component" value="Unassembled WGS sequence"/>
</dbReference>
<reference evidence="2" key="2">
    <citation type="submission" date="2023-07" db="EMBL/GenBank/DDBJ databases">
        <title>Shewanella mangrovi sp. nov., an acetaldehyde- degrading bacterium isolated from mangrove sediment.</title>
        <authorList>
            <person name="Liu Y."/>
        </authorList>
    </citation>
    <scope>NUCLEOTIDE SEQUENCE [LARGE SCALE GENOMIC DNA]</scope>
    <source>
        <strain evidence="2">C32</strain>
    </source>
</reference>
<protein>
    <submittedName>
        <fullName evidence="1">Uncharacterized protein</fullName>
    </submittedName>
</protein>
<proteinExistence type="predicted"/>
<dbReference type="EMBL" id="JAKOGG010000003">
    <property type="protein sequence ID" value="MCS4555865.1"/>
    <property type="molecule type" value="Genomic_DNA"/>
</dbReference>